<evidence type="ECO:0000256" key="1">
    <source>
        <dbReference type="SAM" id="MobiDB-lite"/>
    </source>
</evidence>
<dbReference type="InterPro" id="IPR043502">
    <property type="entry name" value="DNA/RNA_pol_sf"/>
</dbReference>
<dbReference type="Proteomes" id="UP001165121">
    <property type="component" value="Unassembled WGS sequence"/>
</dbReference>
<evidence type="ECO:0000313" key="2">
    <source>
        <dbReference type="EMBL" id="GMF49016.1"/>
    </source>
</evidence>
<dbReference type="PANTHER" id="PTHR33064:SF37">
    <property type="entry name" value="RIBONUCLEASE H"/>
    <property type="match status" value="1"/>
</dbReference>
<gene>
    <name evidence="2" type="ORF">Pfra01_001919500</name>
</gene>
<dbReference type="PANTHER" id="PTHR33064">
    <property type="entry name" value="POL PROTEIN"/>
    <property type="match status" value="1"/>
</dbReference>
<name>A0A9W6Y072_9STRA</name>
<feature type="region of interest" description="Disordered" evidence="1">
    <location>
        <begin position="495"/>
        <end position="535"/>
    </location>
</feature>
<dbReference type="AlphaFoldDB" id="A0A9W6Y072"/>
<dbReference type="Gene3D" id="2.40.70.10">
    <property type="entry name" value="Acid Proteases"/>
    <property type="match status" value="1"/>
</dbReference>
<evidence type="ECO:0000313" key="3">
    <source>
        <dbReference type="Proteomes" id="UP001165121"/>
    </source>
</evidence>
<dbReference type="InterPro" id="IPR021109">
    <property type="entry name" value="Peptidase_aspartic_dom_sf"/>
</dbReference>
<protein>
    <submittedName>
        <fullName evidence="2">Unnamed protein product</fullName>
    </submittedName>
</protein>
<organism evidence="2 3">
    <name type="scientific">Phytophthora fragariaefolia</name>
    <dbReference type="NCBI Taxonomy" id="1490495"/>
    <lineage>
        <taxon>Eukaryota</taxon>
        <taxon>Sar</taxon>
        <taxon>Stramenopiles</taxon>
        <taxon>Oomycota</taxon>
        <taxon>Peronosporomycetes</taxon>
        <taxon>Peronosporales</taxon>
        <taxon>Peronosporaceae</taxon>
        <taxon>Phytophthora</taxon>
    </lineage>
</organism>
<dbReference type="InterPro" id="IPR043128">
    <property type="entry name" value="Rev_trsase/Diguanyl_cyclase"/>
</dbReference>
<dbReference type="EMBL" id="BSXT01002456">
    <property type="protein sequence ID" value="GMF49016.1"/>
    <property type="molecule type" value="Genomic_DNA"/>
</dbReference>
<dbReference type="CDD" id="cd00303">
    <property type="entry name" value="retropepsin_like"/>
    <property type="match status" value="1"/>
</dbReference>
<feature type="compositionally biased region" description="Basic and acidic residues" evidence="1">
    <location>
        <begin position="23"/>
        <end position="35"/>
    </location>
</feature>
<comment type="caution">
    <text evidence="2">The sequence shown here is derived from an EMBL/GenBank/DDBJ whole genome shotgun (WGS) entry which is preliminary data.</text>
</comment>
<reference evidence="2" key="1">
    <citation type="submission" date="2023-04" db="EMBL/GenBank/DDBJ databases">
        <title>Phytophthora fragariaefolia NBRC 109709.</title>
        <authorList>
            <person name="Ichikawa N."/>
            <person name="Sato H."/>
            <person name="Tonouchi N."/>
        </authorList>
    </citation>
    <scope>NUCLEOTIDE SEQUENCE</scope>
    <source>
        <strain evidence="2">NBRC 109709</strain>
    </source>
</reference>
<feature type="compositionally biased region" description="Polar residues" evidence="1">
    <location>
        <begin position="758"/>
        <end position="778"/>
    </location>
</feature>
<sequence length="1075" mass="119476">MDRVAEFTQLDADPSRVPLPKTPETKRPAKGERFRSTVGTPYFEDSHMLTPKKGKARGGRYDHFYDASDEAELGDSRDDTADLRGDRDEKVKYRIRRLSYDEAERDSSQYLELRTHFSLDKVAEFEGKRYLSDASLQWLKRYIYEMKAERFKLGDPPTLTGLECTGPPTLTGLECTGPPQSAEPAVEANHVFAFVAKAHRPEKWCVRSDGLECEYDGQDELGDPEEDRRAVASMATVTRLVAERYFKMMKLSPGERMGWWSAQKFDPRVRMRALVLGAVNDARTKILLHTGANVSAVSESFARRLHLKRRTNSDRQIDVQDIGKGKVLTSSRATVKVTLDWQVIYEFEVWIMPHHAGVNLILGTDFMIPAGIWLDLYNSTARLPDEVEIPLIKSRSAWLAEPTYGDRVSDGPAESLSIPARMIAEFTLRRKQPSEDTHEFWVRRTKDWIPTVAQSSRGKPTRVLLTDLSGKPVWCPAHFPVILWAPHGELPPDGGYVRPNSAKDGLHKSETTESTTDDSVRYEPAESAGDDSASSVQAVATSCELTDCDVAEPAAAAQTDAAEWDEGLNTGTAHQSRLGVTILEAKSPDQASEGKHLSRVDFARHETAELKETLRTARELSAELSADAKEKSPVHEAIDSLLSDEIEVSDVALADDPEEDLRLRFVTAMAICEDESITAVDNSVTDLAEFECSANEIDLEDYAHELAFLPYLTDSASTVLDYGGSNVRIIDNALWGYVQPRGGWASYAEKVRRDEAASATQRGRLSDPNQPTPDSVNSATKFEADHRALAESDPLQDLVNSPESDMFANGEPDESTLTPVFDRWSFVNNICFGGTTFEDCLATLSRPFARFAECRISIIFTKSIFVQPAVDFLSHEVSQHGIRANPAKLAAFAELPFPTSKKGMQGFLSPLNYYSRFIQNVPVYGAVLYQLKDADFADGGDLAAAKLAFSELKTKVANAPILRHFDSAREVHIMLFTNTWVLISFAVLLSPYHLKVKRIRELDADFAQFLQATVTPHIGLDESLSHLAPPSKNSVTVRLDPELLYAHVPRDCVGHVLSFDGSAKTEKNGDYGCCS</sequence>
<dbReference type="SUPFAM" id="SSF56672">
    <property type="entry name" value="DNA/RNA polymerases"/>
    <property type="match status" value="1"/>
</dbReference>
<accession>A0A9W6Y072</accession>
<proteinExistence type="predicted"/>
<dbReference type="SUPFAM" id="SSF50630">
    <property type="entry name" value="Acid proteases"/>
    <property type="match status" value="1"/>
</dbReference>
<dbReference type="Pfam" id="PF13650">
    <property type="entry name" value="Asp_protease_2"/>
    <property type="match status" value="1"/>
</dbReference>
<dbReference type="Gene3D" id="3.30.70.270">
    <property type="match status" value="2"/>
</dbReference>
<dbReference type="InterPro" id="IPR051320">
    <property type="entry name" value="Viral_Replic_Matur_Polypro"/>
</dbReference>
<keyword evidence="3" id="KW-1185">Reference proteome</keyword>
<feature type="region of interest" description="Disordered" evidence="1">
    <location>
        <begin position="1"/>
        <end position="60"/>
    </location>
</feature>
<feature type="region of interest" description="Disordered" evidence="1">
    <location>
        <begin position="757"/>
        <end position="778"/>
    </location>
</feature>